<reference evidence="2" key="1">
    <citation type="submission" date="2018-02" db="EMBL/GenBank/DDBJ databases">
        <title>Rhizophora mucronata_Transcriptome.</title>
        <authorList>
            <person name="Meera S.P."/>
            <person name="Sreeshan A."/>
            <person name="Augustine A."/>
        </authorList>
    </citation>
    <scope>NUCLEOTIDE SEQUENCE</scope>
    <source>
        <tissue evidence="2">Leaf</tissue>
    </source>
</reference>
<keyword evidence="1" id="KW-0472">Membrane</keyword>
<organism evidence="2">
    <name type="scientific">Rhizophora mucronata</name>
    <name type="common">Asiatic mangrove</name>
    <dbReference type="NCBI Taxonomy" id="61149"/>
    <lineage>
        <taxon>Eukaryota</taxon>
        <taxon>Viridiplantae</taxon>
        <taxon>Streptophyta</taxon>
        <taxon>Embryophyta</taxon>
        <taxon>Tracheophyta</taxon>
        <taxon>Spermatophyta</taxon>
        <taxon>Magnoliopsida</taxon>
        <taxon>eudicotyledons</taxon>
        <taxon>Gunneridae</taxon>
        <taxon>Pentapetalae</taxon>
        <taxon>rosids</taxon>
        <taxon>fabids</taxon>
        <taxon>Malpighiales</taxon>
        <taxon>Rhizophoraceae</taxon>
        <taxon>Rhizophora</taxon>
    </lineage>
</organism>
<sequence>MFTCSTRISANKNVIVCCSSWQNLWFISIVPSLFVDLFNLLVSHRIPWFLNISNDFSFAQHQSLVELLF</sequence>
<name>A0A2P2NVD0_RHIMU</name>
<evidence type="ECO:0000256" key="1">
    <source>
        <dbReference type="SAM" id="Phobius"/>
    </source>
</evidence>
<protein>
    <submittedName>
        <fullName evidence="2">Uncharacterized protein</fullName>
    </submittedName>
</protein>
<dbReference type="EMBL" id="GGEC01065983">
    <property type="protein sequence ID" value="MBX46467.1"/>
    <property type="molecule type" value="Transcribed_RNA"/>
</dbReference>
<dbReference type="AlphaFoldDB" id="A0A2P2NVD0"/>
<keyword evidence="1" id="KW-1133">Transmembrane helix</keyword>
<evidence type="ECO:0000313" key="2">
    <source>
        <dbReference type="EMBL" id="MBX46467.1"/>
    </source>
</evidence>
<proteinExistence type="predicted"/>
<accession>A0A2P2NVD0</accession>
<feature type="transmembrane region" description="Helical" evidence="1">
    <location>
        <begin position="24"/>
        <end position="42"/>
    </location>
</feature>
<keyword evidence="1" id="KW-0812">Transmembrane</keyword>